<evidence type="ECO:0000259" key="3">
    <source>
        <dbReference type="Pfam" id="PF17783"/>
    </source>
</evidence>
<protein>
    <recommendedName>
        <fullName evidence="6">GntR family transcriptional regulator</fullName>
    </recommendedName>
</protein>
<evidence type="ECO:0000259" key="2">
    <source>
        <dbReference type="Pfam" id="PF13509"/>
    </source>
</evidence>
<accession>H1Q3E5</accession>
<dbReference type="PANTHER" id="PTHR37296">
    <property type="entry name" value="CONSERVED VIRULENCE FACTOR B"/>
    <property type="match status" value="1"/>
</dbReference>
<evidence type="ECO:0000313" key="5">
    <source>
        <dbReference type="Proteomes" id="UP000016023"/>
    </source>
</evidence>
<gene>
    <name evidence="4" type="ORF">HMPREF9140_01433</name>
</gene>
<dbReference type="Gene3D" id="2.40.50.140">
    <property type="entry name" value="Nucleic acid-binding proteins"/>
    <property type="match status" value="1"/>
</dbReference>
<dbReference type="AlphaFoldDB" id="H1Q3E5"/>
<comment type="caution">
    <text evidence="4">The sequence shown here is derived from an EMBL/GenBank/DDBJ whole genome shotgun (WGS) entry which is preliminary data.</text>
</comment>
<dbReference type="eggNOG" id="COG2996">
    <property type="taxonomic scope" value="Bacteria"/>
</dbReference>
<dbReference type="EMBL" id="AGWK01000039">
    <property type="protein sequence ID" value="EHO68831.1"/>
    <property type="molecule type" value="Genomic_DNA"/>
</dbReference>
<dbReference type="InterPro" id="IPR014464">
    <property type="entry name" value="CvfB_fam"/>
</dbReference>
<reference evidence="4 5" key="1">
    <citation type="submission" date="2011-12" db="EMBL/GenBank/DDBJ databases">
        <title>The Genome Sequence of Prevotella micans F0438.</title>
        <authorList>
            <consortium name="The Broad Institute Genome Sequencing Platform"/>
            <person name="Earl A."/>
            <person name="Ward D."/>
            <person name="Feldgarden M."/>
            <person name="Gevers D."/>
            <person name="Izard J."/>
            <person name="Baranova O.V."/>
            <person name="Blanton J.M."/>
            <person name="Wade W.G."/>
            <person name="Dewhirst F.E."/>
            <person name="Young S.K."/>
            <person name="Zeng Q."/>
            <person name="Gargeya S."/>
            <person name="Fitzgerald M."/>
            <person name="Haas B."/>
            <person name="Abouelleil A."/>
            <person name="Alvarado L."/>
            <person name="Arachchi H.M."/>
            <person name="Berlin A."/>
            <person name="Chapman S.B."/>
            <person name="Gearin G."/>
            <person name="Goldberg J."/>
            <person name="Griggs A."/>
            <person name="Gujja S."/>
            <person name="Hansen M."/>
            <person name="Heiman D."/>
            <person name="Howarth C."/>
            <person name="Larimer J."/>
            <person name="Lui A."/>
            <person name="MacDonald P.J.P."/>
            <person name="McCowen C."/>
            <person name="Montmayeur A."/>
            <person name="Murphy C."/>
            <person name="Neiman D."/>
            <person name="Pearson M."/>
            <person name="Priest M."/>
            <person name="Roberts A."/>
            <person name="Saif S."/>
            <person name="Shea T."/>
            <person name="Sisk P."/>
            <person name="Stolte C."/>
            <person name="Sykes S."/>
            <person name="Wortman J."/>
            <person name="Nusbaum C."/>
            <person name="Birren B."/>
        </authorList>
    </citation>
    <scope>NUCLEOTIDE SEQUENCE [LARGE SCALE GENOMIC DNA]</scope>
    <source>
        <strain evidence="4 5">F0438</strain>
    </source>
</reference>
<dbReference type="RefSeq" id="WP_006952909.1">
    <property type="nucleotide sequence ID" value="NZ_JH594522.1"/>
</dbReference>
<feature type="domain" description="Conserved virulence factor B first S1" evidence="2">
    <location>
        <begin position="6"/>
        <end position="72"/>
    </location>
</feature>
<keyword evidence="5" id="KW-1185">Reference proteome</keyword>
<dbReference type="Gene3D" id="1.10.10.10">
    <property type="entry name" value="Winged helix-like DNA-binding domain superfamily/Winged helix DNA-binding domain"/>
    <property type="match status" value="1"/>
</dbReference>
<comment type="similarity">
    <text evidence="1">Belongs to the CvfB family.</text>
</comment>
<evidence type="ECO:0000256" key="1">
    <source>
        <dbReference type="PIRNR" id="PIRNR012524"/>
    </source>
</evidence>
<evidence type="ECO:0008006" key="6">
    <source>
        <dbReference type="Google" id="ProtNLM"/>
    </source>
</evidence>
<dbReference type="STRING" id="883158.HMPREF9140_01433"/>
<dbReference type="PANTHER" id="PTHR37296:SF1">
    <property type="entry name" value="CONSERVED VIRULENCE FACTOR B"/>
    <property type="match status" value="1"/>
</dbReference>
<dbReference type="Proteomes" id="UP000016023">
    <property type="component" value="Unassembled WGS sequence"/>
</dbReference>
<dbReference type="InterPro" id="IPR039566">
    <property type="entry name" value="CvfB_S1_st"/>
</dbReference>
<dbReference type="InterPro" id="IPR012340">
    <property type="entry name" value="NA-bd_OB-fold"/>
</dbReference>
<sequence>MNRLKLGAYNTLTVLKTALREGNGEVFGLYLDGGVDGEILMPQKYVANGIEIGDEVRVFVYLDQDERPIATTETPLAEVDSFAFLKCAWVNEHGAFLSWGVMKDLFCPFREQKQRMEVGNSYIVHVHIDEESYRLVASAKVERFFDLAKPEYRPGQEVDLLVWQKTDLGFKVIIDNSYPGLIYADQVFRPIRTGDRTKGYISTLRPDGKIDCTLQPTGQRYAEDFAHQLLQYLKEHDGYCDLGDKSEAEDIKRRFQVSKKVYKRAIGDLYKRRLIAIESLAIKLLP</sequence>
<organism evidence="4 5">
    <name type="scientific">Prevotella micans F0438</name>
    <dbReference type="NCBI Taxonomy" id="883158"/>
    <lineage>
        <taxon>Bacteria</taxon>
        <taxon>Pseudomonadati</taxon>
        <taxon>Bacteroidota</taxon>
        <taxon>Bacteroidia</taxon>
        <taxon>Bacteroidales</taxon>
        <taxon>Prevotellaceae</taxon>
        <taxon>Prevotella</taxon>
    </lineage>
</organism>
<dbReference type="PATRIC" id="fig|883158.3.peg.1427"/>
<dbReference type="InterPro" id="IPR040764">
    <property type="entry name" value="CvfB_WH"/>
</dbReference>
<dbReference type="HOGENOM" id="CLU_064885_1_0_10"/>
<dbReference type="Pfam" id="PF17783">
    <property type="entry name" value="WHD_CvfB"/>
    <property type="match status" value="1"/>
</dbReference>
<dbReference type="Pfam" id="PF13509">
    <property type="entry name" value="S1_2"/>
    <property type="match status" value="1"/>
</dbReference>
<dbReference type="InterPro" id="IPR036388">
    <property type="entry name" value="WH-like_DNA-bd_sf"/>
</dbReference>
<name>H1Q3E5_9BACT</name>
<dbReference type="PIRSF" id="PIRSF012524">
    <property type="entry name" value="YitL_S1"/>
    <property type="match status" value="1"/>
</dbReference>
<evidence type="ECO:0000313" key="4">
    <source>
        <dbReference type="EMBL" id="EHO68831.1"/>
    </source>
</evidence>
<feature type="domain" description="Conserved virulence factor B-like winged helix" evidence="3">
    <location>
        <begin position="228"/>
        <end position="284"/>
    </location>
</feature>
<proteinExistence type="inferred from homology"/>